<dbReference type="GO" id="GO:0046914">
    <property type="term" value="F:transition metal ion binding"/>
    <property type="evidence" value="ECO:0007669"/>
    <property type="project" value="InterPro"/>
</dbReference>
<dbReference type="CDD" id="cd00090">
    <property type="entry name" value="HTH_ARSR"/>
    <property type="match status" value="1"/>
</dbReference>
<evidence type="ECO:0000259" key="8">
    <source>
        <dbReference type="PROSITE" id="PS50944"/>
    </source>
</evidence>
<dbReference type="GO" id="GO:0003677">
    <property type="term" value="F:DNA binding"/>
    <property type="evidence" value="ECO:0007669"/>
    <property type="project" value="UniProtKB-KW"/>
</dbReference>
<comment type="subcellular location">
    <subcellularLocation>
        <location evidence="1">Cytoplasm</location>
    </subcellularLocation>
</comment>
<dbReference type="Pfam" id="PF01325">
    <property type="entry name" value="Fe_dep_repress"/>
    <property type="match status" value="1"/>
</dbReference>
<evidence type="ECO:0000256" key="3">
    <source>
        <dbReference type="ARBA" id="ARBA00011738"/>
    </source>
</evidence>
<comment type="similarity">
    <text evidence="2">Belongs to the DtxR/MntR family.</text>
</comment>
<dbReference type="InterPro" id="IPR001367">
    <property type="entry name" value="Fe_dep_repressor"/>
</dbReference>
<dbReference type="SMART" id="SM00419">
    <property type="entry name" value="HTH_CRP"/>
    <property type="match status" value="1"/>
</dbReference>
<dbReference type="InterPro" id="IPR011991">
    <property type="entry name" value="ArsR-like_HTH"/>
</dbReference>
<accession>A0A832FVV5</accession>
<dbReference type="PANTHER" id="PTHR33238">
    <property type="entry name" value="IRON (METAL) DEPENDENT REPRESSOR, DTXR FAMILY"/>
    <property type="match status" value="1"/>
</dbReference>
<keyword evidence="4" id="KW-0408">Iron</keyword>
<dbReference type="InterPro" id="IPR036390">
    <property type="entry name" value="WH_DNA-bd_sf"/>
</dbReference>
<dbReference type="InterPro" id="IPR022687">
    <property type="entry name" value="HTH_DTXR"/>
</dbReference>
<dbReference type="InterPro" id="IPR000835">
    <property type="entry name" value="HTH_MarR-typ"/>
</dbReference>
<comment type="subunit">
    <text evidence="3">Homodimer.</text>
</comment>
<dbReference type="PROSITE" id="PS50944">
    <property type="entry name" value="HTH_DTXR"/>
    <property type="match status" value="1"/>
</dbReference>
<protein>
    <submittedName>
        <fullName evidence="9">Metal-dependent transcriptional regulator</fullName>
    </submittedName>
</protein>
<dbReference type="SUPFAM" id="SSF50037">
    <property type="entry name" value="C-terminal domain of transcriptional repressors"/>
    <property type="match status" value="1"/>
</dbReference>
<dbReference type="InterPro" id="IPR022689">
    <property type="entry name" value="Iron_dep_repressor"/>
</dbReference>
<evidence type="ECO:0000256" key="5">
    <source>
        <dbReference type="ARBA" id="ARBA00023015"/>
    </source>
</evidence>
<keyword evidence="6" id="KW-0238">DNA-binding</keyword>
<dbReference type="InterPro" id="IPR050536">
    <property type="entry name" value="DtxR_MntR_Metal-Reg"/>
</dbReference>
<dbReference type="InterPro" id="IPR012318">
    <property type="entry name" value="HTH_CRP"/>
</dbReference>
<dbReference type="Gene3D" id="2.30.30.90">
    <property type="match status" value="1"/>
</dbReference>
<dbReference type="AlphaFoldDB" id="A0A832FVV5"/>
<dbReference type="SMART" id="SM00529">
    <property type="entry name" value="HTH_DTXR"/>
    <property type="match status" value="1"/>
</dbReference>
<organism evidence="9">
    <name type="scientific">Ignisphaera aggregans</name>
    <dbReference type="NCBI Taxonomy" id="334771"/>
    <lineage>
        <taxon>Archaea</taxon>
        <taxon>Thermoproteota</taxon>
        <taxon>Thermoprotei</taxon>
        <taxon>Desulfurococcales</taxon>
        <taxon>Desulfurococcaceae</taxon>
        <taxon>Ignisphaera</taxon>
    </lineage>
</organism>
<evidence type="ECO:0000256" key="1">
    <source>
        <dbReference type="ARBA" id="ARBA00004496"/>
    </source>
</evidence>
<dbReference type="Pfam" id="PF04023">
    <property type="entry name" value="FeoA"/>
    <property type="match status" value="1"/>
</dbReference>
<dbReference type="Pfam" id="PF02742">
    <property type="entry name" value="Fe_dep_repr_C"/>
    <property type="match status" value="1"/>
</dbReference>
<gene>
    <name evidence="9" type="ORF">ENU41_00880</name>
</gene>
<name>A0A832FVV5_9CREN</name>
<sequence length="220" mass="25280">MQKEPANGLGISRVHDYLTTIYRLEEALGIAKTTEISKELGVSPATVSKIIKKLEERNLVKRVKYKYIKLTEEGRKIAEQIIRKHRISEVFLVNILGFNEIDAHIYAHYLEHLPDIIIEKMYNITGKPGKCPHGNPIPGIIQLANKLVNLSNTKKDQKCTIHQIAGEFLEILRYLYNLGIKIGDTTRVLEHTNREVILEINETLHVKIPIYIARYIFVKC</sequence>
<feature type="domain" description="HTH dtxR-type" evidence="8">
    <location>
        <begin position="16"/>
        <end position="71"/>
    </location>
</feature>
<evidence type="ECO:0000256" key="4">
    <source>
        <dbReference type="ARBA" id="ARBA00023004"/>
    </source>
</evidence>
<dbReference type="SUPFAM" id="SSF46785">
    <property type="entry name" value="Winged helix' DNA-binding domain"/>
    <property type="match status" value="1"/>
</dbReference>
<dbReference type="PANTHER" id="PTHR33238:SF7">
    <property type="entry name" value="IRON-DEPENDENT TRANSCRIPTIONAL REGULATOR"/>
    <property type="match status" value="1"/>
</dbReference>
<dbReference type="InterPro" id="IPR007167">
    <property type="entry name" value="Fe-transptr_FeoA-like"/>
</dbReference>
<dbReference type="GO" id="GO:0046983">
    <property type="term" value="F:protein dimerization activity"/>
    <property type="evidence" value="ECO:0007669"/>
    <property type="project" value="InterPro"/>
</dbReference>
<dbReference type="InterPro" id="IPR008988">
    <property type="entry name" value="Transcriptional_repressor_C"/>
</dbReference>
<dbReference type="InterPro" id="IPR038157">
    <property type="entry name" value="FeoA_core_dom"/>
</dbReference>
<comment type="caution">
    <text evidence="9">The sequence shown here is derived from an EMBL/GenBank/DDBJ whole genome shotgun (WGS) entry which is preliminary data.</text>
</comment>
<keyword evidence="7" id="KW-0804">Transcription</keyword>
<dbReference type="GO" id="GO:0005737">
    <property type="term" value="C:cytoplasm"/>
    <property type="evidence" value="ECO:0007669"/>
    <property type="project" value="UniProtKB-SubCell"/>
</dbReference>
<dbReference type="SMART" id="SM00899">
    <property type="entry name" value="FeoA"/>
    <property type="match status" value="1"/>
</dbReference>
<reference evidence="9" key="1">
    <citation type="journal article" date="2020" name="mSystems">
        <title>Genome- and Community-Level Interaction Insights into Carbon Utilization and Element Cycling Functions of Hydrothermarchaeota in Hydrothermal Sediment.</title>
        <authorList>
            <person name="Zhou Z."/>
            <person name="Liu Y."/>
            <person name="Xu W."/>
            <person name="Pan J."/>
            <person name="Luo Z.H."/>
            <person name="Li M."/>
        </authorList>
    </citation>
    <scope>NUCLEOTIDE SEQUENCE</scope>
    <source>
        <strain evidence="9">SpSt-667</strain>
    </source>
</reference>
<dbReference type="InterPro" id="IPR036421">
    <property type="entry name" value="Fe_dep_repressor_sf"/>
</dbReference>
<evidence type="ECO:0000256" key="6">
    <source>
        <dbReference type="ARBA" id="ARBA00023125"/>
    </source>
</evidence>
<dbReference type="SUPFAM" id="SSF47979">
    <property type="entry name" value="Iron-dependent repressor protein, dimerization domain"/>
    <property type="match status" value="1"/>
</dbReference>
<dbReference type="Gene3D" id="1.10.10.10">
    <property type="entry name" value="Winged helix-like DNA-binding domain superfamily/Winged helix DNA-binding domain"/>
    <property type="match status" value="1"/>
</dbReference>
<dbReference type="EMBL" id="DTCK01000008">
    <property type="protein sequence ID" value="HGQ35220.1"/>
    <property type="molecule type" value="Genomic_DNA"/>
</dbReference>
<evidence type="ECO:0000313" key="9">
    <source>
        <dbReference type="EMBL" id="HGQ35220.1"/>
    </source>
</evidence>
<dbReference type="GO" id="GO:0003700">
    <property type="term" value="F:DNA-binding transcription factor activity"/>
    <property type="evidence" value="ECO:0007669"/>
    <property type="project" value="InterPro"/>
</dbReference>
<keyword evidence="5" id="KW-0805">Transcription regulation</keyword>
<evidence type="ECO:0000256" key="7">
    <source>
        <dbReference type="ARBA" id="ARBA00023163"/>
    </source>
</evidence>
<dbReference type="SMART" id="SM00347">
    <property type="entry name" value="HTH_MARR"/>
    <property type="match status" value="1"/>
</dbReference>
<evidence type="ECO:0000256" key="2">
    <source>
        <dbReference type="ARBA" id="ARBA00007871"/>
    </source>
</evidence>
<proteinExistence type="inferred from homology"/>
<dbReference type="InterPro" id="IPR036388">
    <property type="entry name" value="WH-like_DNA-bd_sf"/>
</dbReference>